<reference evidence="6 8" key="2">
    <citation type="submission" date="2019-03" db="EMBL/GenBank/DDBJ databases">
        <authorList>
            <person name="He R.-H."/>
        </authorList>
    </citation>
    <scope>NUCLEOTIDE SEQUENCE [LARGE SCALE GENOMIC DNA]</scope>
    <source>
        <strain evidence="6 8">DSM 19624</strain>
    </source>
</reference>
<dbReference type="SMART" id="SM00558">
    <property type="entry name" value="JmjC"/>
    <property type="match status" value="1"/>
</dbReference>
<comment type="caution">
    <text evidence="5">The sequence shown here is derived from an EMBL/GenBank/DDBJ whole genome shotgun (WGS) entry which is preliminary data.</text>
</comment>
<evidence type="ECO:0000259" key="4">
    <source>
        <dbReference type="PROSITE" id="PS51184"/>
    </source>
</evidence>
<dbReference type="InterPro" id="IPR039994">
    <property type="entry name" value="NO66-like"/>
</dbReference>
<dbReference type="GO" id="GO:0051864">
    <property type="term" value="F:histone H3K36 demethylase activity"/>
    <property type="evidence" value="ECO:0007669"/>
    <property type="project" value="TreeGrafter"/>
</dbReference>
<dbReference type="PANTHER" id="PTHR13096:SF9">
    <property type="entry name" value="BIFUNCTIONAL LYSINE-SPECIFIC DEMETHYLASE AND HISTIDYL-HYDROXYLASE"/>
    <property type="match status" value="1"/>
</dbReference>
<keyword evidence="2" id="KW-0479">Metal-binding</keyword>
<dbReference type="GO" id="GO:0046872">
    <property type="term" value="F:metal ion binding"/>
    <property type="evidence" value="ECO:0007669"/>
    <property type="project" value="UniProtKB-KW"/>
</dbReference>
<dbReference type="PROSITE" id="PS51184">
    <property type="entry name" value="JMJC"/>
    <property type="match status" value="1"/>
</dbReference>
<dbReference type="AlphaFoldDB" id="A0A497XL73"/>
<evidence type="ECO:0000313" key="5">
    <source>
        <dbReference type="EMBL" id="RLJ69196.1"/>
    </source>
</evidence>
<protein>
    <submittedName>
        <fullName evidence="5">Cupin superfamily protein</fullName>
    </submittedName>
</protein>
<dbReference type="InterPro" id="IPR003347">
    <property type="entry name" value="JmjC_dom"/>
</dbReference>
<dbReference type="RefSeq" id="WP_121288084.1">
    <property type="nucleotide sequence ID" value="NZ_RCCK01000018.1"/>
</dbReference>
<evidence type="ECO:0000256" key="3">
    <source>
        <dbReference type="ARBA" id="ARBA00023004"/>
    </source>
</evidence>
<dbReference type="EMBL" id="SOPX01000003">
    <property type="protein sequence ID" value="TFB29743.1"/>
    <property type="molecule type" value="Genomic_DNA"/>
</dbReference>
<keyword evidence="3" id="KW-0408">Iron</keyword>
<feature type="domain" description="JmjC" evidence="4">
    <location>
        <begin position="104"/>
        <end position="254"/>
    </location>
</feature>
<dbReference type="EMBL" id="RCCK01000018">
    <property type="protein sequence ID" value="RLJ69196.1"/>
    <property type="molecule type" value="Genomic_DNA"/>
</dbReference>
<keyword evidence="8" id="KW-1185">Reference proteome</keyword>
<gene>
    <name evidence="5" type="ORF">BCL90_5291</name>
    <name evidence="6" type="ORF">E3V97_16235</name>
</gene>
<accession>A0A497XL73</accession>
<dbReference type="Proteomes" id="UP000297429">
    <property type="component" value="Unassembled WGS sequence"/>
</dbReference>
<dbReference type="SUPFAM" id="SSF51197">
    <property type="entry name" value="Clavaminate synthase-like"/>
    <property type="match status" value="1"/>
</dbReference>
<dbReference type="PANTHER" id="PTHR13096">
    <property type="entry name" value="MINA53 MYC INDUCED NUCLEAR ANTIGEN"/>
    <property type="match status" value="1"/>
</dbReference>
<sequence>MNNQCDINQLFGEISWQGFIEQYWQKKSYYVQGQNTEYFASLISRQEIDTLIKTNGGKTDFVISLIGGKIVNPEKGVGHKAPSYWTAENVFESFEKGSTIRLGNIASHCLSIRKLQQHFEANLQTDININLYLTPPGSRAFGAHYDDHDVFIVQISGSKIWKLFSLAEESPVEVLHRGRAGWLKKDIPGSKKVRPLPIPDEEWSVKMQAGDLLYVPRGHVHQVYSEDEESLHLTVAVTVVTWYEVVVQALLETLKESNALREALPPDISNRNFNTPYFNNRIAEVKADLEKHLTPEIMRDSVNEMARRFVVSRNPVPGNTVPVPEFSLITRIRIRPDMVYRVEENRREMVFYYSGSYLLVQYELSGVLEYILAQKEFMIADLPQENSELVRINFIRKLFEGGFLEITS</sequence>
<dbReference type="GO" id="GO:0032453">
    <property type="term" value="F:histone H3K4 demethylase activity"/>
    <property type="evidence" value="ECO:0007669"/>
    <property type="project" value="TreeGrafter"/>
</dbReference>
<organism evidence="5 7">
    <name type="scientific">Pedobacter alluvionis</name>
    <dbReference type="NCBI Taxonomy" id="475253"/>
    <lineage>
        <taxon>Bacteria</taxon>
        <taxon>Pseudomonadati</taxon>
        <taxon>Bacteroidota</taxon>
        <taxon>Sphingobacteriia</taxon>
        <taxon>Sphingobacteriales</taxon>
        <taxon>Sphingobacteriaceae</taxon>
        <taxon>Pedobacter</taxon>
    </lineage>
</organism>
<dbReference type="Gene3D" id="2.60.120.650">
    <property type="entry name" value="Cupin"/>
    <property type="match status" value="1"/>
</dbReference>
<evidence type="ECO:0000313" key="7">
    <source>
        <dbReference type="Proteomes" id="UP000273898"/>
    </source>
</evidence>
<evidence type="ECO:0000313" key="8">
    <source>
        <dbReference type="Proteomes" id="UP000297429"/>
    </source>
</evidence>
<evidence type="ECO:0000313" key="6">
    <source>
        <dbReference type="EMBL" id="TFB29743.1"/>
    </source>
</evidence>
<comment type="cofactor">
    <cofactor evidence="1">
        <name>Fe(2+)</name>
        <dbReference type="ChEBI" id="CHEBI:29033"/>
    </cofactor>
</comment>
<dbReference type="Pfam" id="PF08007">
    <property type="entry name" value="JmjC_2"/>
    <property type="match status" value="1"/>
</dbReference>
<evidence type="ECO:0000256" key="2">
    <source>
        <dbReference type="ARBA" id="ARBA00022723"/>
    </source>
</evidence>
<dbReference type="CDD" id="cd02208">
    <property type="entry name" value="cupin_RmlC-like"/>
    <property type="match status" value="1"/>
</dbReference>
<name>A0A497XL73_9SPHI</name>
<reference evidence="5 7" key="1">
    <citation type="submission" date="2018-10" db="EMBL/GenBank/DDBJ databases">
        <title>Genomic Encyclopedia of Archaeal and Bacterial Type Strains, Phase II (KMG-II): from individual species to whole genera.</title>
        <authorList>
            <person name="Goeker M."/>
        </authorList>
    </citation>
    <scope>NUCLEOTIDE SEQUENCE [LARGE SCALE GENOMIC DNA]</scope>
    <source>
        <strain evidence="5 7">DSM 19624</strain>
    </source>
</reference>
<evidence type="ECO:0000256" key="1">
    <source>
        <dbReference type="ARBA" id="ARBA00001954"/>
    </source>
</evidence>
<proteinExistence type="predicted"/>
<dbReference type="OrthoDB" id="2942327at2"/>
<dbReference type="Proteomes" id="UP000273898">
    <property type="component" value="Unassembled WGS sequence"/>
</dbReference>